<evidence type="ECO:0000259" key="2">
    <source>
        <dbReference type="Pfam" id="PF01814"/>
    </source>
</evidence>
<dbReference type="EMBL" id="JAOAMV010000002">
    <property type="protein sequence ID" value="MCT2558140.1"/>
    <property type="molecule type" value="Genomic_DNA"/>
</dbReference>
<dbReference type="InterPro" id="IPR012312">
    <property type="entry name" value="Hemerythrin-like"/>
</dbReference>
<evidence type="ECO:0000313" key="4">
    <source>
        <dbReference type="Proteomes" id="UP001142648"/>
    </source>
</evidence>
<evidence type="ECO:0000313" key="3">
    <source>
        <dbReference type="EMBL" id="MCT2558140.1"/>
    </source>
</evidence>
<dbReference type="Proteomes" id="UP001142648">
    <property type="component" value="Unassembled WGS sequence"/>
</dbReference>
<comment type="caution">
    <text evidence="3">The sequence shown here is derived from an EMBL/GenBank/DDBJ whole genome shotgun (WGS) entry which is preliminary data.</text>
</comment>
<protein>
    <submittedName>
        <fullName evidence="3">Hemerythrin domain-containing protein</fullName>
    </submittedName>
</protein>
<accession>A0A9X2VZ89</accession>
<gene>
    <name evidence="3" type="ORF">N0B51_04030</name>
</gene>
<dbReference type="PANTHER" id="PTHR35585:SF1">
    <property type="entry name" value="HHE DOMAIN PROTEIN (AFU_ORTHOLOGUE AFUA_4G00730)"/>
    <property type="match status" value="1"/>
</dbReference>
<evidence type="ECO:0000256" key="1">
    <source>
        <dbReference type="SAM" id="MobiDB-lite"/>
    </source>
</evidence>
<proteinExistence type="predicted"/>
<sequence>MADQNFTDAIMLLRADHDEVKDLFDQFEDTDDGDEKRRLAEKICNELKIHSLIEEEIFYPAFRGVLEDDMLDEAVVEHDGAKLLINDIMDGVQANDSVFEAKVKVLSEQIEHHIEEEEKPHEGMFAKCRDTDVDLKALLEPMLRRKAELSKQAESEGLPPAEMSEVQPEAAH</sequence>
<keyword evidence="4" id="KW-1185">Reference proteome</keyword>
<dbReference type="RefSeq" id="WP_259960940.1">
    <property type="nucleotide sequence ID" value="NZ_JAOAMV010000002.1"/>
</dbReference>
<dbReference type="Gene3D" id="1.20.120.520">
    <property type="entry name" value="nmb1532 protein domain like"/>
    <property type="match status" value="1"/>
</dbReference>
<dbReference type="Pfam" id="PF01814">
    <property type="entry name" value="Hemerythrin"/>
    <property type="match status" value="1"/>
</dbReference>
<dbReference type="AlphaFoldDB" id="A0A9X2VZ89"/>
<organism evidence="3 4">
    <name type="scientific">Tsuneonella litorea</name>
    <dbReference type="NCBI Taxonomy" id="2976475"/>
    <lineage>
        <taxon>Bacteria</taxon>
        <taxon>Pseudomonadati</taxon>
        <taxon>Pseudomonadota</taxon>
        <taxon>Alphaproteobacteria</taxon>
        <taxon>Sphingomonadales</taxon>
        <taxon>Erythrobacteraceae</taxon>
        <taxon>Tsuneonella</taxon>
    </lineage>
</organism>
<reference evidence="3" key="1">
    <citation type="submission" date="2022-09" db="EMBL/GenBank/DDBJ databases">
        <title>The genome sequence of Tsuneonella sp. YG55.</title>
        <authorList>
            <person name="Liu Y."/>
        </authorList>
    </citation>
    <scope>NUCLEOTIDE SEQUENCE</scope>
    <source>
        <strain evidence="3">YG55</strain>
    </source>
</reference>
<name>A0A9X2VZ89_9SPHN</name>
<feature type="region of interest" description="Disordered" evidence="1">
    <location>
        <begin position="148"/>
        <end position="172"/>
    </location>
</feature>
<dbReference type="PANTHER" id="PTHR35585">
    <property type="entry name" value="HHE DOMAIN PROTEIN (AFU_ORTHOLOGUE AFUA_4G00730)"/>
    <property type="match status" value="1"/>
</dbReference>
<feature type="domain" description="Hemerythrin-like" evidence="2">
    <location>
        <begin position="10"/>
        <end position="119"/>
    </location>
</feature>